<organism evidence="11 12">
    <name type="scientific">Malassezia equina</name>
    <dbReference type="NCBI Taxonomy" id="1381935"/>
    <lineage>
        <taxon>Eukaryota</taxon>
        <taxon>Fungi</taxon>
        <taxon>Dikarya</taxon>
        <taxon>Basidiomycota</taxon>
        <taxon>Ustilaginomycotina</taxon>
        <taxon>Malasseziomycetes</taxon>
        <taxon>Malasseziales</taxon>
        <taxon>Malasseziaceae</taxon>
        <taxon>Malassezia</taxon>
    </lineage>
</organism>
<dbReference type="PANTHER" id="PTHR24419:SF18">
    <property type="entry name" value="SERINE_THREONINE-PROTEIN KINASE HASPIN"/>
    <property type="match status" value="1"/>
</dbReference>
<dbReference type="Gene3D" id="1.10.510.10">
    <property type="entry name" value="Transferase(Phosphotransferase) domain 1"/>
    <property type="match status" value="1"/>
</dbReference>
<keyword evidence="2 11" id="KW-0723">Serine/threonine-protein kinase</keyword>
<keyword evidence="5 11" id="KW-0418">Kinase</keyword>
<dbReference type="EMBL" id="CP119900">
    <property type="protein sequence ID" value="WFD21793.1"/>
    <property type="molecule type" value="Genomic_DNA"/>
</dbReference>
<accession>A0AAF0E9U0</accession>
<dbReference type="GO" id="GO:0005634">
    <property type="term" value="C:nucleus"/>
    <property type="evidence" value="ECO:0007669"/>
    <property type="project" value="TreeGrafter"/>
</dbReference>
<dbReference type="PANTHER" id="PTHR24419">
    <property type="entry name" value="INTERLEUKIN-1 RECEPTOR-ASSOCIATED KINASE"/>
    <property type="match status" value="1"/>
</dbReference>
<evidence type="ECO:0000259" key="10">
    <source>
        <dbReference type="SMART" id="SM01331"/>
    </source>
</evidence>
<evidence type="ECO:0000256" key="8">
    <source>
        <dbReference type="ARBA" id="ARBA00048679"/>
    </source>
</evidence>
<keyword evidence="4" id="KW-0547">Nucleotide-binding</keyword>
<sequence>MLPSSTRQIHVYGRKGRTRVVQDARPIDENTEVATPPRAAAPSASSTKSLFTGVDLHSWRAWVHSPRQAFAHQVATPIKKWATGDESHVVPESPTLAARAPLQALHTDGEASDELTQALADLSLTDTTDLLRRVHQTDPKAFAAQVDDLVGDQTVRKIGEASYSEVYQYTTPDHVVRVIKVIPLEHGPSVRGAPAVSPMASVDREVAMTGALGTLSEPWGAHFVQLVSAHVVRGAYPARLLQAWDAFKEEHGDHNENARPSVFPVTQMYALLVMQHAGAELESMHLYTWKERAAVFFQVACALAHAEQEVQFEHRDLHMSNVLVRRESSASVASPPARPLPPMDTLWAQYGPQATQWHATIIDYSLSRMCLDNTVMAYEFDDEALFTGQGDTQYDVYRTMRGLVASDWRTHTPLTNVLWLQFLAQRLLLADAPADDAPADEEAAYGLLTHAEQLAHDAVEHGRRHAPTRRLSTRSKRRSIQRAHDAWKVLPDAGTPRVESAWALVAACMADVPTEDDNQRVRETTPPSPRTISAESVPSSSHQEVPHVSELCSPPIVPQRRRASEDEESASTHEPGTTGRRKRHILSEQRRRNQIREGFKSLSDLLDIGRSYGARALGLNAGAGTGVEDEELDDRTDTEEDLMLGCDEEEVQRRKRNAQRRARSRAVQGKQNRGRGRGRGGSAGGAGSKSAVLFQVIDLLDWLEGRNAALEQDIARLEAQAHATLPYHAYRRL</sequence>
<evidence type="ECO:0000256" key="1">
    <source>
        <dbReference type="ARBA" id="ARBA00012513"/>
    </source>
</evidence>
<gene>
    <name evidence="11" type="ORF">MEQU1_000449</name>
</gene>
<feature type="compositionally biased region" description="Polar residues" evidence="9">
    <location>
        <begin position="530"/>
        <end position="543"/>
    </location>
</feature>
<feature type="domain" description="Serine/threonine-protein kinase haspin C-terminal" evidence="10">
    <location>
        <begin position="383"/>
        <end position="467"/>
    </location>
</feature>
<evidence type="ECO:0000256" key="4">
    <source>
        <dbReference type="ARBA" id="ARBA00022741"/>
    </source>
</evidence>
<evidence type="ECO:0000313" key="12">
    <source>
        <dbReference type="Proteomes" id="UP001214415"/>
    </source>
</evidence>
<dbReference type="InterPro" id="IPR036638">
    <property type="entry name" value="HLH_DNA-bd_sf"/>
</dbReference>
<dbReference type="GO" id="GO:0005524">
    <property type="term" value="F:ATP binding"/>
    <property type="evidence" value="ECO:0007669"/>
    <property type="project" value="UniProtKB-KW"/>
</dbReference>
<dbReference type="InterPro" id="IPR024604">
    <property type="entry name" value="GSG2_C"/>
</dbReference>
<dbReference type="SUPFAM" id="SSF56112">
    <property type="entry name" value="Protein kinase-like (PK-like)"/>
    <property type="match status" value="1"/>
</dbReference>
<protein>
    <recommendedName>
        <fullName evidence="1">non-specific serine/threonine protein kinase</fullName>
        <ecNumber evidence="1">2.7.11.1</ecNumber>
    </recommendedName>
</protein>
<reference evidence="11" key="1">
    <citation type="submission" date="2023-03" db="EMBL/GenBank/DDBJ databases">
        <title>Mating type loci evolution in Malassezia.</title>
        <authorList>
            <person name="Coelho M.A."/>
        </authorList>
    </citation>
    <scope>NUCLEOTIDE SEQUENCE</scope>
    <source>
        <strain evidence="11">CBS 12830</strain>
    </source>
</reference>
<evidence type="ECO:0000256" key="2">
    <source>
        <dbReference type="ARBA" id="ARBA00022527"/>
    </source>
</evidence>
<proteinExistence type="predicted"/>
<comment type="catalytic activity">
    <reaction evidence="7">
        <text>L-threonyl-[protein] + ATP = O-phospho-L-threonyl-[protein] + ADP + H(+)</text>
        <dbReference type="Rhea" id="RHEA:46608"/>
        <dbReference type="Rhea" id="RHEA-COMP:11060"/>
        <dbReference type="Rhea" id="RHEA-COMP:11605"/>
        <dbReference type="ChEBI" id="CHEBI:15378"/>
        <dbReference type="ChEBI" id="CHEBI:30013"/>
        <dbReference type="ChEBI" id="CHEBI:30616"/>
        <dbReference type="ChEBI" id="CHEBI:61977"/>
        <dbReference type="ChEBI" id="CHEBI:456216"/>
        <dbReference type="EC" id="2.7.11.1"/>
    </reaction>
</comment>
<evidence type="ECO:0000313" key="11">
    <source>
        <dbReference type="EMBL" id="WFD21793.1"/>
    </source>
</evidence>
<dbReference type="EC" id="2.7.11.1" evidence="1"/>
<dbReference type="GO" id="GO:0000278">
    <property type="term" value="P:mitotic cell cycle"/>
    <property type="evidence" value="ECO:0007669"/>
    <property type="project" value="TreeGrafter"/>
</dbReference>
<feature type="region of interest" description="Disordered" evidence="9">
    <location>
        <begin position="459"/>
        <end position="478"/>
    </location>
</feature>
<name>A0AAF0E9U0_9BASI</name>
<comment type="catalytic activity">
    <reaction evidence="8">
        <text>L-seryl-[protein] + ATP = O-phospho-L-seryl-[protein] + ADP + H(+)</text>
        <dbReference type="Rhea" id="RHEA:17989"/>
        <dbReference type="Rhea" id="RHEA-COMP:9863"/>
        <dbReference type="Rhea" id="RHEA-COMP:11604"/>
        <dbReference type="ChEBI" id="CHEBI:15378"/>
        <dbReference type="ChEBI" id="CHEBI:29999"/>
        <dbReference type="ChEBI" id="CHEBI:30616"/>
        <dbReference type="ChEBI" id="CHEBI:83421"/>
        <dbReference type="ChEBI" id="CHEBI:456216"/>
        <dbReference type="EC" id="2.7.11.1"/>
    </reaction>
</comment>
<keyword evidence="12" id="KW-1185">Reference proteome</keyword>
<feature type="compositionally biased region" description="Basic residues" evidence="9">
    <location>
        <begin position="653"/>
        <end position="664"/>
    </location>
</feature>
<dbReference type="GO" id="GO:0035556">
    <property type="term" value="P:intracellular signal transduction"/>
    <property type="evidence" value="ECO:0007669"/>
    <property type="project" value="TreeGrafter"/>
</dbReference>
<feature type="compositionally biased region" description="Basic residues" evidence="9">
    <location>
        <begin position="462"/>
        <end position="478"/>
    </location>
</feature>
<evidence type="ECO:0000256" key="7">
    <source>
        <dbReference type="ARBA" id="ARBA00047899"/>
    </source>
</evidence>
<evidence type="ECO:0000256" key="9">
    <source>
        <dbReference type="SAM" id="MobiDB-lite"/>
    </source>
</evidence>
<keyword evidence="3 11" id="KW-0808">Transferase</keyword>
<evidence type="ECO:0000256" key="5">
    <source>
        <dbReference type="ARBA" id="ARBA00022777"/>
    </source>
</evidence>
<dbReference type="GO" id="GO:0046983">
    <property type="term" value="F:protein dimerization activity"/>
    <property type="evidence" value="ECO:0007669"/>
    <property type="project" value="InterPro"/>
</dbReference>
<dbReference type="InterPro" id="IPR011009">
    <property type="entry name" value="Kinase-like_dom_sf"/>
</dbReference>
<dbReference type="Proteomes" id="UP001214415">
    <property type="component" value="Chromosome 1"/>
</dbReference>
<dbReference type="SUPFAM" id="SSF47459">
    <property type="entry name" value="HLH, helix-loop-helix DNA-binding domain"/>
    <property type="match status" value="1"/>
</dbReference>
<dbReference type="SMART" id="SM01331">
    <property type="entry name" value="DUF3635"/>
    <property type="match status" value="1"/>
</dbReference>
<dbReference type="Gene3D" id="4.10.280.10">
    <property type="entry name" value="Helix-loop-helix DNA-binding domain"/>
    <property type="match status" value="1"/>
</dbReference>
<dbReference type="Pfam" id="PF12330">
    <property type="entry name" value="Haspin_kinase"/>
    <property type="match status" value="1"/>
</dbReference>
<keyword evidence="6" id="KW-0067">ATP-binding</keyword>
<dbReference type="Gene3D" id="3.30.200.20">
    <property type="entry name" value="Phosphorylase Kinase, domain 1"/>
    <property type="match status" value="1"/>
</dbReference>
<feature type="region of interest" description="Disordered" evidence="9">
    <location>
        <begin position="514"/>
        <end position="592"/>
    </location>
</feature>
<dbReference type="GO" id="GO:0072354">
    <property type="term" value="F:histone H3T3 kinase activity"/>
    <property type="evidence" value="ECO:0007669"/>
    <property type="project" value="TreeGrafter"/>
</dbReference>
<evidence type="ECO:0000256" key="6">
    <source>
        <dbReference type="ARBA" id="ARBA00022840"/>
    </source>
</evidence>
<dbReference type="AlphaFoldDB" id="A0AAF0E9U0"/>
<feature type="compositionally biased region" description="Low complexity" evidence="9">
    <location>
        <begin position="34"/>
        <end position="47"/>
    </location>
</feature>
<dbReference type="GO" id="GO:0005737">
    <property type="term" value="C:cytoplasm"/>
    <property type="evidence" value="ECO:0007669"/>
    <property type="project" value="TreeGrafter"/>
</dbReference>
<feature type="region of interest" description="Disordered" evidence="9">
    <location>
        <begin position="16"/>
        <end position="47"/>
    </location>
</feature>
<evidence type="ECO:0000256" key="3">
    <source>
        <dbReference type="ARBA" id="ARBA00022679"/>
    </source>
</evidence>
<feature type="region of interest" description="Disordered" evidence="9">
    <location>
        <begin position="649"/>
        <end position="687"/>
    </location>
</feature>